<dbReference type="PROSITE" id="PS50110">
    <property type="entry name" value="RESPONSE_REGULATORY"/>
    <property type="match status" value="1"/>
</dbReference>
<evidence type="ECO:0000259" key="7">
    <source>
        <dbReference type="PROSITE" id="PS51755"/>
    </source>
</evidence>
<name>A0A840B2B3_9SPHN</name>
<comment type="caution">
    <text evidence="8">The sequence shown here is derived from an EMBL/GenBank/DDBJ whole genome shotgun (WGS) entry which is preliminary data.</text>
</comment>
<dbReference type="InterPro" id="IPR039420">
    <property type="entry name" value="WalR-like"/>
</dbReference>
<dbReference type="InterPro" id="IPR011006">
    <property type="entry name" value="CheY-like_superfamily"/>
</dbReference>
<proteinExistence type="predicted"/>
<keyword evidence="1 4" id="KW-0597">Phosphoprotein</keyword>
<dbReference type="Gene3D" id="1.10.10.10">
    <property type="entry name" value="Winged helix-like DNA-binding domain superfamily/Winged helix DNA-binding domain"/>
    <property type="match status" value="1"/>
</dbReference>
<dbReference type="SMART" id="SM00862">
    <property type="entry name" value="Trans_reg_C"/>
    <property type="match status" value="1"/>
</dbReference>
<accession>A0A840B2B3</accession>
<feature type="DNA-binding region" description="OmpR/PhoB-type" evidence="5">
    <location>
        <begin position="124"/>
        <end position="224"/>
    </location>
</feature>
<evidence type="ECO:0000256" key="5">
    <source>
        <dbReference type="PROSITE-ProRule" id="PRU01091"/>
    </source>
</evidence>
<feature type="domain" description="Response regulatory" evidence="6">
    <location>
        <begin position="1"/>
        <end position="117"/>
    </location>
</feature>
<reference evidence="8 9" key="1">
    <citation type="submission" date="2020-08" db="EMBL/GenBank/DDBJ databases">
        <title>Genomic Encyclopedia of Type Strains, Phase IV (KMG-IV): sequencing the most valuable type-strain genomes for metagenomic binning, comparative biology and taxonomic classification.</title>
        <authorList>
            <person name="Goeker M."/>
        </authorList>
    </citation>
    <scope>NUCLEOTIDE SEQUENCE [LARGE SCALE GENOMIC DNA]</scope>
    <source>
        <strain evidence="8 9">DSM 29050</strain>
    </source>
</reference>
<protein>
    <submittedName>
        <fullName evidence="8">Two-component system phosphate regulon response regulator PhoB</fullName>
    </submittedName>
</protein>
<dbReference type="Pfam" id="PF00486">
    <property type="entry name" value="Trans_reg_C"/>
    <property type="match status" value="1"/>
</dbReference>
<gene>
    <name evidence="8" type="ORF">GGR91_000906</name>
</gene>
<dbReference type="AlphaFoldDB" id="A0A840B2B3"/>
<dbReference type="PANTHER" id="PTHR48111:SF40">
    <property type="entry name" value="PHOSPHATE REGULON TRANSCRIPTIONAL REGULATORY PROTEIN PHOB"/>
    <property type="match status" value="1"/>
</dbReference>
<dbReference type="GO" id="GO:0000976">
    <property type="term" value="F:transcription cis-regulatory region binding"/>
    <property type="evidence" value="ECO:0007669"/>
    <property type="project" value="TreeGrafter"/>
</dbReference>
<dbReference type="InterPro" id="IPR036388">
    <property type="entry name" value="WH-like_DNA-bd_sf"/>
</dbReference>
<evidence type="ECO:0000256" key="3">
    <source>
        <dbReference type="ARBA" id="ARBA00023125"/>
    </source>
</evidence>
<keyword evidence="9" id="KW-1185">Reference proteome</keyword>
<evidence type="ECO:0000313" key="9">
    <source>
        <dbReference type="Proteomes" id="UP000581447"/>
    </source>
</evidence>
<dbReference type="SUPFAM" id="SSF46894">
    <property type="entry name" value="C-terminal effector domain of the bipartite response regulators"/>
    <property type="match status" value="1"/>
</dbReference>
<dbReference type="EMBL" id="JACIEA010000001">
    <property type="protein sequence ID" value="MBB3942684.1"/>
    <property type="molecule type" value="Genomic_DNA"/>
</dbReference>
<keyword evidence="2" id="KW-0902">Two-component regulatory system</keyword>
<organism evidence="8 9">
    <name type="scientific">Sphingorhabdus rigui</name>
    <dbReference type="NCBI Taxonomy" id="1282858"/>
    <lineage>
        <taxon>Bacteria</taxon>
        <taxon>Pseudomonadati</taxon>
        <taxon>Pseudomonadota</taxon>
        <taxon>Alphaproteobacteria</taxon>
        <taxon>Sphingomonadales</taxon>
        <taxon>Sphingomonadaceae</taxon>
        <taxon>Sphingorhabdus</taxon>
    </lineage>
</organism>
<dbReference type="PROSITE" id="PS51755">
    <property type="entry name" value="OMPR_PHOB"/>
    <property type="match status" value="1"/>
</dbReference>
<evidence type="ECO:0000256" key="1">
    <source>
        <dbReference type="ARBA" id="ARBA00022553"/>
    </source>
</evidence>
<sequence>MNDDIYVLIAGGDAELIADMTAEYPDVRFLTGSSDIISLPETQNILCFVDWILPDKSGLEFCRQLKATDVGQQCHTTLVLEHADETSQRRALDAGADDYIIGPFDAKTLSRRLALQLSARNAGHDLHKYIHGRLIVDTATFRAQYNGQSLPLGPTEFRLLAHFAANPDRVFSRQHLIRVLGKDGDIVDDKTVNVWVGRLRKAFVQVGSPDPIRTVRSAGYVFDRP</sequence>
<evidence type="ECO:0000313" key="8">
    <source>
        <dbReference type="EMBL" id="MBB3942684.1"/>
    </source>
</evidence>
<dbReference type="PANTHER" id="PTHR48111">
    <property type="entry name" value="REGULATOR OF RPOS"/>
    <property type="match status" value="1"/>
</dbReference>
<dbReference type="InterPro" id="IPR001867">
    <property type="entry name" value="OmpR/PhoB-type_DNA-bd"/>
</dbReference>
<dbReference type="GO" id="GO:0005829">
    <property type="term" value="C:cytosol"/>
    <property type="evidence" value="ECO:0007669"/>
    <property type="project" value="TreeGrafter"/>
</dbReference>
<evidence type="ECO:0000256" key="2">
    <source>
        <dbReference type="ARBA" id="ARBA00023012"/>
    </source>
</evidence>
<dbReference type="Gene3D" id="3.40.50.2300">
    <property type="match status" value="1"/>
</dbReference>
<dbReference type="RefSeq" id="WP_183940495.1">
    <property type="nucleotide sequence ID" value="NZ_BAABBG010000001.1"/>
</dbReference>
<evidence type="ECO:0000259" key="6">
    <source>
        <dbReference type="PROSITE" id="PS50110"/>
    </source>
</evidence>
<feature type="domain" description="OmpR/PhoB-type" evidence="7">
    <location>
        <begin position="124"/>
        <end position="224"/>
    </location>
</feature>
<dbReference type="SUPFAM" id="SSF52172">
    <property type="entry name" value="CheY-like"/>
    <property type="match status" value="1"/>
</dbReference>
<feature type="modified residue" description="4-aspartylphosphate" evidence="4">
    <location>
        <position position="50"/>
    </location>
</feature>
<keyword evidence="3 5" id="KW-0238">DNA-binding</keyword>
<dbReference type="CDD" id="cd00383">
    <property type="entry name" value="trans_reg_C"/>
    <property type="match status" value="1"/>
</dbReference>
<dbReference type="GO" id="GO:0032993">
    <property type="term" value="C:protein-DNA complex"/>
    <property type="evidence" value="ECO:0007669"/>
    <property type="project" value="TreeGrafter"/>
</dbReference>
<dbReference type="GO" id="GO:0000156">
    <property type="term" value="F:phosphorelay response regulator activity"/>
    <property type="evidence" value="ECO:0007669"/>
    <property type="project" value="TreeGrafter"/>
</dbReference>
<dbReference type="InterPro" id="IPR001789">
    <property type="entry name" value="Sig_transdc_resp-reg_receiver"/>
</dbReference>
<dbReference type="GO" id="GO:0006355">
    <property type="term" value="P:regulation of DNA-templated transcription"/>
    <property type="evidence" value="ECO:0007669"/>
    <property type="project" value="InterPro"/>
</dbReference>
<dbReference type="Proteomes" id="UP000581447">
    <property type="component" value="Unassembled WGS sequence"/>
</dbReference>
<evidence type="ECO:0000256" key="4">
    <source>
        <dbReference type="PROSITE-ProRule" id="PRU00169"/>
    </source>
</evidence>
<dbReference type="InterPro" id="IPR016032">
    <property type="entry name" value="Sig_transdc_resp-reg_C-effctor"/>
</dbReference>
<dbReference type="Pfam" id="PF00072">
    <property type="entry name" value="Response_reg"/>
    <property type="match status" value="1"/>
</dbReference>
<dbReference type="SMART" id="SM00448">
    <property type="entry name" value="REC"/>
    <property type="match status" value="1"/>
</dbReference>